<evidence type="ECO:0000313" key="16">
    <source>
        <dbReference type="EMBL" id="OJA19816.1"/>
    </source>
</evidence>
<feature type="signal peptide" evidence="15">
    <location>
        <begin position="1"/>
        <end position="22"/>
    </location>
</feature>
<evidence type="ECO:0000256" key="7">
    <source>
        <dbReference type="ARBA" id="ARBA00023180"/>
    </source>
</evidence>
<dbReference type="InterPro" id="IPR050587">
    <property type="entry name" value="GNT1/Glycosyltrans_8"/>
</dbReference>
<keyword evidence="4 16" id="KW-0808">Transferase</keyword>
<comment type="catalytic activity">
    <reaction evidence="12">
        <text>L-tyrosyl-[glycogenin] + UDP-alpha-D-glucose = alpha-D-glucosyl-L-tyrosyl-[glycogenin] + UDP + H(+)</text>
        <dbReference type="Rhea" id="RHEA:23360"/>
        <dbReference type="Rhea" id="RHEA-COMP:14604"/>
        <dbReference type="Rhea" id="RHEA-COMP:14605"/>
        <dbReference type="ChEBI" id="CHEBI:15378"/>
        <dbReference type="ChEBI" id="CHEBI:46858"/>
        <dbReference type="ChEBI" id="CHEBI:58223"/>
        <dbReference type="ChEBI" id="CHEBI:58885"/>
        <dbReference type="ChEBI" id="CHEBI:140573"/>
        <dbReference type="EC" id="2.4.1.186"/>
    </reaction>
</comment>
<evidence type="ECO:0000256" key="15">
    <source>
        <dbReference type="SAM" id="SignalP"/>
    </source>
</evidence>
<evidence type="ECO:0000256" key="2">
    <source>
        <dbReference type="ARBA" id="ARBA00004496"/>
    </source>
</evidence>
<feature type="region of interest" description="Disordered" evidence="14">
    <location>
        <begin position="336"/>
        <end position="646"/>
    </location>
</feature>
<dbReference type="InterPro" id="IPR029044">
    <property type="entry name" value="Nucleotide-diphossugar_trans"/>
</dbReference>
<keyword evidence="7" id="KW-0325">Glycoprotein</keyword>
<comment type="similarity">
    <text evidence="9">Belongs to the glycosyltransferase 8 family. Glycogenin subfamily.</text>
</comment>
<feature type="compositionally biased region" description="Polar residues" evidence="14">
    <location>
        <begin position="774"/>
        <end position="795"/>
    </location>
</feature>
<dbReference type="FunFam" id="3.90.550.10:FF:000092">
    <property type="entry name" value="Glycogenin 2"/>
    <property type="match status" value="1"/>
</dbReference>
<dbReference type="Proteomes" id="UP000183567">
    <property type="component" value="Unassembled WGS sequence"/>
</dbReference>
<dbReference type="InterPro" id="IPR002495">
    <property type="entry name" value="Glyco_trans_8"/>
</dbReference>
<keyword evidence="17" id="KW-1185">Reference proteome</keyword>
<gene>
    <name evidence="16" type="primary">GLGEN</name>
    <name evidence="16" type="ORF">AZE42_08425</name>
</gene>
<feature type="compositionally biased region" description="Basic and acidic residues" evidence="14">
    <location>
        <begin position="339"/>
        <end position="349"/>
    </location>
</feature>
<sequence>MSAHFAFVTLLTSDSYLPGALAVSGALKDVHQPQSHIKYDTVCIVTPETLDVSTIKFLRKAYDIVIGVEVIDQPDAAGLSLLGRPDLDTVLTKLHVFRLTQYSKIIFLDADVLPVRPLSHLFHLDHEFSAVPDVGWPDIFNSGVMVLSPGEDKFKELQELLKTKGSWDGGDQGLLNEWRGGDWNRLSFTYNTTPTAAYTYAPAYERFGSQISVVHFIGPNKPWHSIPYRAPGSSSTQTSSSQMQQSQDSEPANKQPQQAYDYGSLVDRWYNVYDKHYRSKPITPDSSGVPDSKYVSSWEDGTNASAVVESAGSSGGSPLGLDVLRRLALQGMGAMGFRSGDRSQGDGEYKSMPLDGRVDLMRPRPAKQNQPGEQIPNQSAAEPADSNPNEAAPDPTTPVQRMPSLPSGSPVRWTTLPTPNSDEVPPAPYTRLLSLPSTPTNNFPPSHRPLVRGNQPKSPLSLQERRIERSRATSPPLLSWNAAVEPPPKSLSTPSAIPRDTYFPNVWDDSPSRNRDRTTSSSSDMTSETDATSTEVSPVHADTSAQTLFSPPPVPDIPQMLLQLGHYRNVTGPPTAGGIAPPTPDRTKVKRVFPWEERPRASPVRVFPEDDAPPPGSIFTQSPPRSAVPPSTPPRKMNRDFGARLPMPSPLADFPSLTAGNMWDGVPAIHRFAAKLARPPGPTPLASAFEATPTNGWEEKSEASSHDGDVEDEMESDAMDSDNDGRRTVTRGRSRSSSITAPKKKYQSFGVQTDAKEMRSQSVQVSTEEDVVAKQSSRPLTESVSMKKQWQPSSSLRLPPVIDVAAGTEPGLLSPATPRALPLPSAVSAPVESAVGMVPSVRNGSLETLSPLKTLEQPGEARMKGSETPSPRPSAPRQPSRVSLTPSSLVPVSPKEEQSPITPRRASRVWDPSRGVELFKRGSEEVLARFFRPSSREEPTSRV</sequence>
<feature type="region of interest" description="Disordered" evidence="14">
    <location>
        <begin position="227"/>
        <end position="258"/>
    </location>
</feature>
<evidence type="ECO:0000256" key="13">
    <source>
        <dbReference type="ARBA" id="ARBA00057883"/>
    </source>
</evidence>
<evidence type="ECO:0000256" key="8">
    <source>
        <dbReference type="ARBA" id="ARBA00023211"/>
    </source>
</evidence>
<dbReference type="Gene3D" id="3.90.550.10">
    <property type="entry name" value="Spore Coat Polysaccharide Biosynthesis Protein SpsA, Chain A"/>
    <property type="match status" value="1"/>
</dbReference>
<evidence type="ECO:0000256" key="9">
    <source>
        <dbReference type="ARBA" id="ARBA00038162"/>
    </source>
</evidence>
<dbReference type="GO" id="GO:0005737">
    <property type="term" value="C:cytoplasm"/>
    <property type="evidence" value="ECO:0007669"/>
    <property type="project" value="UniProtKB-SubCell"/>
</dbReference>
<feature type="compositionally biased region" description="Polar residues" evidence="14">
    <location>
        <begin position="367"/>
        <end position="380"/>
    </location>
</feature>
<feature type="compositionally biased region" description="Low complexity" evidence="14">
    <location>
        <begin position="233"/>
        <end position="249"/>
    </location>
</feature>
<feature type="region of interest" description="Disordered" evidence="14">
    <location>
        <begin position="676"/>
        <end position="795"/>
    </location>
</feature>
<evidence type="ECO:0000256" key="14">
    <source>
        <dbReference type="SAM" id="MobiDB-lite"/>
    </source>
</evidence>
<dbReference type="EMBL" id="LVVM01000853">
    <property type="protein sequence ID" value="OJA19816.1"/>
    <property type="molecule type" value="Genomic_DNA"/>
</dbReference>
<organism evidence="16 17">
    <name type="scientific">Rhizopogon vesiculosus</name>
    <dbReference type="NCBI Taxonomy" id="180088"/>
    <lineage>
        <taxon>Eukaryota</taxon>
        <taxon>Fungi</taxon>
        <taxon>Dikarya</taxon>
        <taxon>Basidiomycota</taxon>
        <taxon>Agaricomycotina</taxon>
        <taxon>Agaricomycetes</taxon>
        <taxon>Agaricomycetidae</taxon>
        <taxon>Boletales</taxon>
        <taxon>Suillineae</taxon>
        <taxon>Rhizopogonaceae</taxon>
        <taxon>Rhizopogon</taxon>
    </lineage>
</organism>
<dbReference type="GO" id="GO:0005978">
    <property type="term" value="P:glycogen biosynthetic process"/>
    <property type="evidence" value="ECO:0007669"/>
    <property type="project" value="UniProtKB-KW"/>
</dbReference>
<feature type="compositionally biased region" description="Acidic residues" evidence="14">
    <location>
        <begin position="709"/>
        <end position="722"/>
    </location>
</feature>
<evidence type="ECO:0000256" key="12">
    <source>
        <dbReference type="ARBA" id="ARBA00052293"/>
    </source>
</evidence>
<keyword evidence="8" id="KW-0464">Manganese</keyword>
<keyword evidence="5" id="KW-0479">Metal-binding</keyword>
<accession>A0A1J8R1W5</accession>
<evidence type="ECO:0000256" key="4">
    <source>
        <dbReference type="ARBA" id="ARBA00022679"/>
    </source>
</evidence>
<dbReference type="GO" id="GO:0046872">
    <property type="term" value="F:metal ion binding"/>
    <property type="evidence" value="ECO:0007669"/>
    <property type="project" value="UniProtKB-KW"/>
</dbReference>
<feature type="compositionally biased region" description="Polar residues" evidence="14">
    <location>
        <begin position="435"/>
        <end position="444"/>
    </location>
</feature>
<feature type="compositionally biased region" description="Basic and acidic residues" evidence="14">
    <location>
        <begin position="697"/>
        <end position="708"/>
    </location>
</feature>
<dbReference type="Pfam" id="PF01501">
    <property type="entry name" value="Glyco_transf_8"/>
    <property type="match status" value="1"/>
</dbReference>
<feature type="compositionally biased region" description="Low complexity" evidence="14">
    <location>
        <begin position="571"/>
        <end position="580"/>
    </location>
</feature>
<keyword evidence="15" id="KW-0732">Signal</keyword>
<feature type="region of interest" description="Disordered" evidence="14">
    <location>
        <begin position="842"/>
        <end position="909"/>
    </location>
</feature>
<dbReference type="OrthoDB" id="2014201at2759"/>
<comment type="function">
    <text evidence="13">Self-glucosylating initiator of glycogen synthesis. It catalyzes the formation of a short alpha (1,4)-glucosyl chain covalently attached via a glucose 1-O-tyrosyl linkage to internal tyrosine residues and these chains act as primers for the elongation reaction catalyzed by glycogen synthase.</text>
</comment>
<comment type="catalytic activity">
    <reaction evidence="11">
        <text>[1,4-alpha-D-glucosyl](n)-L-tyrosyl-[glycogenin] + UDP-alpha-D-glucose = [1,4-alpha-D-glucosyl](n+1)-L-tyrosyl-[glycogenin] + UDP + H(+)</text>
        <dbReference type="Rhea" id="RHEA:56560"/>
        <dbReference type="Rhea" id="RHEA-COMP:14606"/>
        <dbReference type="Rhea" id="RHEA-COMP:14607"/>
        <dbReference type="ChEBI" id="CHEBI:15378"/>
        <dbReference type="ChEBI" id="CHEBI:58223"/>
        <dbReference type="ChEBI" id="CHEBI:58885"/>
        <dbReference type="ChEBI" id="CHEBI:140574"/>
        <dbReference type="EC" id="2.4.1.186"/>
    </reaction>
</comment>
<comment type="caution">
    <text evidence="16">The sequence shown here is derived from an EMBL/GenBank/DDBJ whole genome shotgun (WGS) entry which is preliminary data.</text>
</comment>
<dbReference type="EC" id="2.4.1.186" evidence="10"/>
<feature type="compositionally biased region" description="Low complexity" evidence="14">
    <location>
        <begin position="519"/>
        <end position="534"/>
    </location>
</feature>
<feature type="chain" id="PRO_5013085973" description="glycogenin glucosyltransferase" evidence="15">
    <location>
        <begin position="23"/>
        <end position="943"/>
    </location>
</feature>
<evidence type="ECO:0000256" key="3">
    <source>
        <dbReference type="ARBA" id="ARBA00022490"/>
    </source>
</evidence>
<dbReference type="GO" id="GO:0008466">
    <property type="term" value="F:glycogenin glucosyltransferase activity"/>
    <property type="evidence" value="ECO:0007669"/>
    <property type="project" value="UniProtKB-EC"/>
</dbReference>
<keyword evidence="3" id="KW-0963">Cytoplasm</keyword>
<evidence type="ECO:0000256" key="11">
    <source>
        <dbReference type="ARBA" id="ARBA00050886"/>
    </source>
</evidence>
<evidence type="ECO:0000313" key="17">
    <source>
        <dbReference type="Proteomes" id="UP000183567"/>
    </source>
</evidence>
<proteinExistence type="inferred from homology"/>
<comment type="cofactor">
    <cofactor evidence="1">
        <name>Mn(2+)</name>
        <dbReference type="ChEBI" id="CHEBI:29035"/>
    </cofactor>
</comment>
<feature type="compositionally biased region" description="Low complexity" evidence="14">
    <location>
        <begin position="877"/>
        <end position="893"/>
    </location>
</feature>
<evidence type="ECO:0000256" key="5">
    <source>
        <dbReference type="ARBA" id="ARBA00022723"/>
    </source>
</evidence>
<protein>
    <recommendedName>
        <fullName evidence="10">glycogenin glucosyltransferase</fullName>
        <ecNumber evidence="10">2.4.1.186</ecNumber>
    </recommendedName>
</protein>
<dbReference type="SUPFAM" id="SSF53448">
    <property type="entry name" value="Nucleotide-diphospho-sugar transferases"/>
    <property type="match status" value="1"/>
</dbReference>
<evidence type="ECO:0000256" key="10">
    <source>
        <dbReference type="ARBA" id="ARBA00038934"/>
    </source>
</evidence>
<evidence type="ECO:0000256" key="1">
    <source>
        <dbReference type="ARBA" id="ARBA00001936"/>
    </source>
</evidence>
<dbReference type="STRING" id="180088.A0A1J8R1W5"/>
<name>A0A1J8R1W5_9AGAM</name>
<evidence type="ECO:0000256" key="6">
    <source>
        <dbReference type="ARBA" id="ARBA00023056"/>
    </source>
</evidence>
<comment type="subcellular location">
    <subcellularLocation>
        <location evidence="2">Cytoplasm</location>
    </subcellularLocation>
</comment>
<dbReference type="AlphaFoldDB" id="A0A1J8R1W5"/>
<keyword evidence="6" id="KW-0320">Glycogen biosynthesis</keyword>
<dbReference type="PANTHER" id="PTHR11183">
    <property type="entry name" value="GLYCOGENIN SUBFAMILY MEMBER"/>
    <property type="match status" value="1"/>
</dbReference>
<reference evidence="16 17" key="1">
    <citation type="submission" date="2016-03" db="EMBL/GenBank/DDBJ databases">
        <title>Comparative genomics of the ectomycorrhizal sister species Rhizopogon vinicolor and Rhizopogon vesiculosus (Basidiomycota: Boletales) reveals a divergence of the mating type B locus.</title>
        <authorList>
            <person name="Mujic A.B."/>
            <person name="Kuo A."/>
            <person name="Tritt A."/>
            <person name="Lipzen A."/>
            <person name="Chen C."/>
            <person name="Johnson J."/>
            <person name="Sharma A."/>
            <person name="Barry K."/>
            <person name="Grigoriev I.V."/>
            <person name="Spatafora J.W."/>
        </authorList>
    </citation>
    <scope>NUCLEOTIDE SEQUENCE [LARGE SCALE GENOMIC DNA]</scope>
    <source>
        <strain evidence="16 17">AM-OR11-056</strain>
    </source>
</reference>
<dbReference type="CDD" id="cd02537">
    <property type="entry name" value="GT8_Glycogenin"/>
    <property type="match status" value="1"/>
</dbReference>